<reference evidence="1 2" key="1">
    <citation type="submission" date="2015-06" db="EMBL/GenBank/DDBJ databases">
        <title>Genome sequence of Mycobacterium kumamotonense strain Roo.</title>
        <authorList>
            <person name="Greninger A.L."/>
            <person name="Cunningham G."/>
            <person name="Miller S."/>
        </authorList>
    </citation>
    <scope>NUCLEOTIDE SEQUENCE [LARGE SCALE GENOMIC DNA]</scope>
    <source>
        <strain evidence="1 2">Roo</strain>
    </source>
</reference>
<proteinExistence type="predicted"/>
<dbReference type="AlphaFoldDB" id="A0A1B8SII2"/>
<name>A0A1B8SII2_9MYCO</name>
<protein>
    <submittedName>
        <fullName evidence="1">Uncharacterized protein</fullName>
    </submittedName>
</protein>
<sequence length="326" mass="34306">MLCATVTALLGVTNPFGGRPADTISVIIDTPYAGQGVARGTAVVMHGVTVGEVTAVTSRPGGGVRLDADLQRKPVAGLTDRLRIDFRPVNYFGVTGVNLIAGPGGQVLHDGMRLTAVPEGNFTLQALLSRLGEVSTGVLTPQLIQVIDRATRYTDALDPLIETALIAANTVAQVQTVTTEKLLANATGVSVVFPPAVDALMGAGHNLIHDDANIQGRIHSDYTEEEWQHLFIPTLELASGGLFADIGKLESSHLGQLLPVTDTVKALTDVVPPLIRPEGFAEMLAELRTRFERMYGGTPDQRMVQIQIALDSLPGVAAPVGAMGGP</sequence>
<dbReference type="Proteomes" id="UP000092668">
    <property type="component" value="Unassembled WGS sequence"/>
</dbReference>
<keyword evidence="2" id="KW-1185">Reference proteome</keyword>
<evidence type="ECO:0000313" key="2">
    <source>
        <dbReference type="Proteomes" id="UP000092668"/>
    </source>
</evidence>
<comment type="caution">
    <text evidence="1">The sequence shown here is derived from an EMBL/GenBank/DDBJ whole genome shotgun (WGS) entry which is preliminary data.</text>
</comment>
<organism evidence="1 2">
    <name type="scientific">Mycolicibacter kumamotonensis</name>
    <dbReference type="NCBI Taxonomy" id="354243"/>
    <lineage>
        <taxon>Bacteria</taxon>
        <taxon>Bacillati</taxon>
        <taxon>Actinomycetota</taxon>
        <taxon>Actinomycetes</taxon>
        <taxon>Mycobacteriales</taxon>
        <taxon>Mycobacteriaceae</taxon>
        <taxon>Mycolicibacter</taxon>
    </lineage>
</organism>
<accession>A0A1B8SII2</accession>
<dbReference type="EMBL" id="LFOE01000006">
    <property type="protein sequence ID" value="OBY32536.1"/>
    <property type="molecule type" value="Genomic_DNA"/>
</dbReference>
<evidence type="ECO:0000313" key="1">
    <source>
        <dbReference type="EMBL" id="OBY32536.1"/>
    </source>
</evidence>
<dbReference type="OrthoDB" id="4367361at2"/>
<gene>
    <name evidence="1" type="ORF">ACT18_07040</name>
</gene>